<dbReference type="GO" id="GO:0005794">
    <property type="term" value="C:Golgi apparatus"/>
    <property type="evidence" value="ECO:0007669"/>
    <property type="project" value="UniProtKB-SubCell"/>
</dbReference>
<keyword evidence="3" id="KW-0963">Cytoplasm</keyword>
<dbReference type="FunFam" id="2.60.40.10:FF:000393">
    <property type="entry name" value="Putative obscurin-like protein 1"/>
    <property type="match status" value="1"/>
</dbReference>
<feature type="domain" description="Ig-like" evidence="13">
    <location>
        <begin position="2017"/>
        <end position="2094"/>
    </location>
</feature>
<feature type="domain" description="Ig-like" evidence="13">
    <location>
        <begin position="1191"/>
        <end position="1269"/>
    </location>
</feature>
<dbReference type="SMART" id="SM00408">
    <property type="entry name" value="IGc2"/>
    <property type="match status" value="24"/>
</dbReference>
<dbReference type="SMART" id="SM00409">
    <property type="entry name" value="IG"/>
    <property type="match status" value="29"/>
</dbReference>
<dbReference type="CDD" id="cd00063">
    <property type="entry name" value="FN3"/>
    <property type="match status" value="1"/>
</dbReference>
<comment type="subcellular location">
    <subcellularLocation>
        <location evidence="2">Cytoplasm</location>
        <location evidence="2">Perinuclear region</location>
    </subcellularLocation>
    <subcellularLocation>
        <location evidence="1">Golgi apparatus</location>
    </subcellularLocation>
</comment>
<comment type="function">
    <text evidence="9">Core component of the 3M complex, a complex required to regulate microtubule dynamics and genome integrity. It is unclear how the 3M complex regulates microtubules, it could act by controlling the level of a microtubule stabilizer. Acts as a regulator of the Cul7-RING(FBXW8) ubiquitin-protein ligase, playing a critical role in the ubiquitin ligase pathway that regulates Golgi morphogenesis and dendrite patterning in brain. Required to localize CUL7 to the Golgi apparatus in neurons.</text>
</comment>
<feature type="domain" description="Ig-like" evidence="13">
    <location>
        <begin position="1281"/>
        <end position="1366"/>
    </location>
</feature>
<evidence type="ECO:0000256" key="11">
    <source>
        <dbReference type="ARBA" id="ARBA00067525"/>
    </source>
</evidence>
<feature type="domain" description="Ig-like" evidence="13">
    <location>
        <begin position="2108"/>
        <end position="2195"/>
    </location>
</feature>
<dbReference type="GO" id="GO:0050775">
    <property type="term" value="P:positive regulation of dendrite morphogenesis"/>
    <property type="evidence" value="ECO:0007669"/>
    <property type="project" value="UniProtKB-ARBA"/>
</dbReference>
<feature type="domain" description="Ig-like" evidence="13">
    <location>
        <begin position="1924"/>
        <end position="2014"/>
    </location>
</feature>
<dbReference type="InterPro" id="IPR013106">
    <property type="entry name" value="Ig_V-set"/>
</dbReference>
<keyword evidence="7" id="KW-1015">Disulfide bond</keyword>
<feature type="domain" description="Ig-like" evidence="13">
    <location>
        <begin position="2826"/>
        <end position="2917"/>
    </location>
</feature>
<protein>
    <recommendedName>
        <fullName evidence="11">Obscurin-like protein 1</fullName>
    </recommendedName>
</protein>
<evidence type="ECO:0000256" key="6">
    <source>
        <dbReference type="ARBA" id="ARBA00023034"/>
    </source>
</evidence>
<dbReference type="PROSITE" id="PS50853">
    <property type="entry name" value="FN3"/>
    <property type="match status" value="1"/>
</dbReference>
<dbReference type="InterPro" id="IPR003599">
    <property type="entry name" value="Ig_sub"/>
</dbReference>
<feature type="domain" description="Fibronectin type-III" evidence="14">
    <location>
        <begin position="521"/>
        <end position="622"/>
    </location>
</feature>
<dbReference type="Gene3D" id="2.60.40.10">
    <property type="entry name" value="Immunoglobulins"/>
    <property type="match status" value="30"/>
</dbReference>
<dbReference type="FunFam" id="2.60.40.10:FF:001811">
    <property type="entry name" value="Obscurin like 1"/>
    <property type="match status" value="2"/>
</dbReference>
<dbReference type="SUPFAM" id="SSF49265">
    <property type="entry name" value="Fibronectin type III"/>
    <property type="match status" value="1"/>
</dbReference>
<feature type="domain" description="Ig-like" evidence="13">
    <location>
        <begin position="2292"/>
        <end position="2375"/>
    </location>
</feature>
<keyword evidence="8" id="KW-0393">Immunoglobulin domain</keyword>
<dbReference type="Pfam" id="PF13927">
    <property type="entry name" value="Ig_3"/>
    <property type="match status" value="3"/>
</dbReference>
<feature type="domain" description="Ig-like" evidence="13">
    <location>
        <begin position="1649"/>
        <end position="1727"/>
    </location>
</feature>
<feature type="domain" description="Ig-like" evidence="13">
    <location>
        <begin position="810"/>
        <end position="888"/>
    </location>
</feature>
<feature type="domain" description="Ig-like" evidence="13">
    <location>
        <begin position="112"/>
        <end position="199"/>
    </location>
</feature>
<feature type="domain" description="Ig-like" evidence="13">
    <location>
        <begin position="1832"/>
        <end position="1908"/>
    </location>
</feature>
<feature type="region of interest" description="Disordered" evidence="12">
    <location>
        <begin position="212"/>
        <end position="244"/>
    </location>
</feature>
<dbReference type="FunFam" id="2.60.40.10:FF:000241">
    <property type="entry name" value="obscurin-like protein 1 isoform X2"/>
    <property type="match status" value="1"/>
</dbReference>
<evidence type="ECO:0000256" key="1">
    <source>
        <dbReference type="ARBA" id="ARBA00004555"/>
    </source>
</evidence>
<accession>A0A9D3BQK3</accession>
<evidence type="ECO:0000313" key="15">
    <source>
        <dbReference type="EMBL" id="KAF7215033.1"/>
    </source>
</evidence>
<organism evidence="15 16">
    <name type="scientific">Nothobranchius furzeri</name>
    <name type="common">Turquoise killifish</name>
    <dbReference type="NCBI Taxonomy" id="105023"/>
    <lineage>
        <taxon>Eukaryota</taxon>
        <taxon>Metazoa</taxon>
        <taxon>Chordata</taxon>
        <taxon>Craniata</taxon>
        <taxon>Vertebrata</taxon>
        <taxon>Euteleostomi</taxon>
        <taxon>Actinopterygii</taxon>
        <taxon>Neopterygii</taxon>
        <taxon>Teleostei</taxon>
        <taxon>Neoteleostei</taxon>
        <taxon>Acanthomorphata</taxon>
        <taxon>Ovalentaria</taxon>
        <taxon>Atherinomorphae</taxon>
        <taxon>Cyprinodontiformes</taxon>
        <taxon>Nothobranchiidae</taxon>
        <taxon>Nothobranchius</taxon>
    </lineage>
</organism>
<feature type="domain" description="Ig-like" evidence="13">
    <location>
        <begin position="1373"/>
        <end position="1459"/>
    </location>
</feature>
<evidence type="ECO:0000256" key="2">
    <source>
        <dbReference type="ARBA" id="ARBA00004556"/>
    </source>
</evidence>
<evidence type="ECO:0000256" key="5">
    <source>
        <dbReference type="ARBA" id="ARBA00022737"/>
    </source>
</evidence>
<feature type="region of interest" description="Disordered" evidence="12">
    <location>
        <begin position="1003"/>
        <end position="1029"/>
    </location>
</feature>
<dbReference type="FunFam" id="2.60.40.10:FF:000214">
    <property type="entry name" value="titin isoform X1"/>
    <property type="match status" value="1"/>
</dbReference>
<evidence type="ECO:0000256" key="7">
    <source>
        <dbReference type="ARBA" id="ARBA00023157"/>
    </source>
</evidence>
<feature type="domain" description="Ig-like" evidence="13">
    <location>
        <begin position="894"/>
        <end position="982"/>
    </location>
</feature>
<feature type="compositionally biased region" description="Polar residues" evidence="12">
    <location>
        <begin position="1009"/>
        <end position="1022"/>
    </location>
</feature>
<evidence type="ECO:0000256" key="3">
    <source>
        <dbReference type="ARBA" id="ARBA00022490"/>
    </source>
</evidence>
<dbReference type="InterPro" id="IPR003961">
    <property type="entry name" value="FN3_dom"/>
</dbReference>
<dbReference type="InterPro" id="IPR013098">
    <property type="entry name" value="Ig_I-set"/>
</dbReference>
<dbReference type="InterPro" id="IPR036179">
    <property type="entry name" value="Ig-like_dom_sf"/>
</dbReference>
<dbReference type="InterPro" id="IPR013783">
    <property type="entry name" value="Ig-like_fold"/>
</dbReference>
<dbReference type="Pfam" id="PF13895">
    <property type="entry name" value="Ig_2"/>
    <property type="match status" value="1"/>
</dbReference>
<feature type="domain" description="Ig-like" evidence="13">
    <location>
        <begin position="8"/>
        <end position="96"/>
    </location>
</feature>
<evidence type="ECO:0000256" key="9">
    <source>
        <dbReference type="ARBA" id="ARBA00057297"/>
    </source>
</evidence>
<dbReference type="InterPro" id="IPR052385">
    <property type="entry name" value="Obscurin/Obscurin-like_Reg"/>
</dbReference>
<sequence>MDVFGGAPRFLAYPRPVIVQSGTEAVLKCQIGGDPRPAVIWEQNNEKIDPQGRYRVFEDGNVYNLIISAVTIEDSGQYICKAKNSIGETYAAATLKVEGEAQEMELREEKKPRFLIKPLSTRVGRGEDAAFSCKLWGSPRPEVVWEKDGRKLNEIFESTHFNVGYQDGGWFQLKIFKTRAPDGGVYTCKARNEFGEALAGAVLLVDAGPGHEEEGNRNGYTNGHWKIQQGKPRTGRQAPNRLKDESMTKSTKVKIFAVTEGKHAKFRCFVTGKPKPEIIWRKDGRLILSGRRYLLYEDREGYFTLKVLYCKQKDNGVYVCAASNTAGQTLSAVHLSVKEPPVRFKQPLYDLEVWERDLAVLECEVPEDSVPITWYLEDRRLQPGAKYGMEEWGTKRRLTIRDIGVDDDGIYLCEMPDGGRSIAEVAVKGTILRKLPRKVDVLEGENAAFCVEVEKEEMDIHWYKDGTELRETHQTILKSFGRTHILVFVNTMPQDSGLVTFLVGRSKTSSQLRVKSARHCPPSCPLGVQINTEHANAALLSWTPAPDSRKNPPSGYVLERQEVGTGSQEWLQCLTTDSATSVEILGDSVPCEADYRFRICSVNKYGKSNNVEFPRTVHLVPVARIQAPLQDALVPEGQDALFSIELSASVIGTWFLNGTQLQEDEHYSMRRSRTHQSLRIRGVRDTDNGAEITFIAYGIRDSAALYIQAPLVKFLPLSEMDRNKFVEVGNPIVLYCEISDPATPVHWYKNGVELQTMDGLHIQAEGTMRRIVIQSADFSHSGVYCCDAIDDVIRFNVEVEAPPVRFSTLPDAERNKTILTGCPIVLQCELSDPFAQVHWYKDGSKLHPQGGVDIITDGYERKLNVHSAEVAHSGLYCCKTKGDSITFSVDVKAPPMKFSLIPEDMKMKLIEAGCPVVLQCVVCDPEGQVCWYKDDVRLISNTELELHSEGNTRTLIIESAEPCHSGLYRCATRDDTVEFQVTIKASTTSPSAEVVEMRSLGETGLSEPASETSDPVFQASQPKESESCSSKEFDFEMEDINKTLVVEPTHPSNSGAYYCATADDVAKLIVENQVTPPTHKLEPDEKNKSAEANCQIVQQFEISDPIAKACWYKDGTPIYPELEGDSIEQNQIVPLQPEVLSGDGRFSCDALNDTPLPVDVKAGQCHCRHEIDAVADASAQYTVDVKASPTPPVRITALHERNKSVEVGGPLVLQCELSDPNAQATWLKDGIKLLEASGLNVLAEGPVRMLAFQSVMLAHAGTYSCRTTDDAVQFHLDVKAPLTFSAVSEADQRKTVIAGSPIALRCELSDPSGQVSWFKDGTKLLPENGVAIQSQGSLRSLVVPSAKQTHTGVYRCESKDDDIQFSVEVKELPVKFSELQENDRNKSIQEGTPLVLSCELSHDLSTHVDWYKDGAKLLPQNNLEIQSDGLMRTLIIPLTGSKHSGIYECSTSDDTITFKVDIKGQSPKITADPRSGTYKIVRTGFPVILQCQVSDPAAQVSWVKDKIELFSKTGLDMKRDGHLRKLLIQSAKVSDSGLYCCSLAEEVVAFQVYVEATPVRFSVLPEVARNKFVESGSPIKLQCEVSETNAQVCWRKDGEQLLLASEYEIHTNEKLRALVVTSAEVRHSGLYCCESADDRIQFKVDVGAPPVIFAEVPEKDLFHSAVEQEQLVLSCEVSRPDGVVLWYKDGAEIQSNNKVTIQATGTERTLTIHSSQLSDTGTYTCRAGDNILIFKVNIREPPVTIVHPKEDVHLDRHVPEEIILSCELSRANGVVSWFKDGQKLQECENIKLKIEGPYRRLKILSSRVEDSGEYVCDSADDSIFFHLSITEPPVQIISPSQSQMELCQQTSERMVLSCEISRPNAVVRWYRDGLEVEENDTLILEGDGVYRRLIIPETTVKDSAEYVCDTGDDSVTFFVNIAEPPVRFIRPRKVASCIEKVVGETLVLDCEVSRPNAEITWKKNGEEVEDSRNTTFLEDGIMRQLTIHSLTVEDSGQYICDAKDDVMHFNVKVQELPVKILGKTEAKTERHFFVSDDIILVCELSRSNASVNWYKDNQLIDDTKQYCCEEQGVFRSLVVLNAGFEDSGVYTCDAVDDKLVFHITVKEPLVKIIGNSGNPEHHVLAAGDDLILECEVSQPNATVKWLRNGELLTSDPRIKIESHDVMRKFVLSGLRPSDSGEYMCDASDDKLITIVKVQDSPAKFINKHSQNNISAYENESVTLCATVTHERANVRWLKDGQLLDRDNIHISSEAETHKLTINPLQLSDSGEYVCDIGTDEMFFSLLVKEMKIKFIRRLENVASLKGKSLTLQCEVNKPKGDVQWLKDGKEIMPGHWCTIRAQGRERSFTVHQLTDEDAGDYACESTDDRTSATVTVETPRVVEFIAELRNITVCEGEDAVFKCVVSPADVKLVWRLNDKQVGLKERSVTSNHGLCHMLCINNCLVSDGGRVTADAEGLISEAELQVQEQQVLFTKKMVPVVAEEYSEATLEVEVSREAEEVQWMRQGVLIHPGAKYTLKHKGQKHSLTIHKLVTSDRGTYSCETLHDRTQAQLSVEPRRITIRKGLSDIKTTERETASFEVELSHPNVPGTWNRNGIQLKPTNHFRMSAKGQVHSLTISNLSVEDTGTFVFSVENLKTSARLVVKEPPVTIFRKLESQKVPDVSIISLECELSRHNVDVRWMKDGFELKPSRDLRIHAMGRKRFLQIMKCRVTDSGTYTCDAGDASTTCTVEVYERELLVLQGLEDLDIQEDQNAVFVCEVSVEDIPGEWYKNGQRIQPTSTVKIRQEGKKHFLLMCNVHAEDSGEVKFVARNVESAAYLDVEELPMNIVKPLQDKAALERSRVILDCTVSNPRCSIRWYKGCNVILPSERFEISSEGCYRKLIIQQVALEDEGTYSVQVGEYTCSAKLTVEAQSVLMLRELRDVEVVAPDDACFECEVSDLVLRSPVWSLNGEPLQSGPRVRLEKTGTVHRLTLRQTSPNMSGEVAFTSGKATSRAQLRVTSDH</sequence>
<proteinExistence type="predicted"/>
<comment type="caution">
    <text evidence="15">The sequence shown here is derived from an EMBL/GenBank/DDBJ whole genome shotgun (WGS) entry which is preliminary data.</text>
</comment>
<keyword evidence="4" id="KW-0597">Phosphoprotein</keyword>
<feature type="domain" description="Ig-like" evidence="13">
    <location>
        <begin position="1565"/>
        <end position="1645"/>
    </location>
</feature>
<dbReference type="CDD" id="cd00096">
    <property type="entry name" value="Ig"/>
    <property type="match status" value="4"/>
</dbReference>
<evidence type="ECO:0000259" key="13">
    <source>
        <dbReference type="PROSITE" id="PS50835"/>
    </source>
</evidence>
<dbReference type="SUPFAM" id="SSF48726">
    <property type="entry name" value="Immunoglobulin"/>
    <property type="match status" value="29"/>
</dbReference>
<reference evidence="15" key="1">
    <citation type="submission" date="2020-03" db="EMBL/GenBank/DDBJ databases">
        <title>Intra-Species Differences in Population Size shape Life History and Genome Evolution.</title>
        <authorList>
            <person name="Willemsen D."/>
            <person name="Cui R."/>
            <person name="Valenzano D.R."/>
        </authorList>
    </citation>
    <scope>NUCLEOTIDE SEQUENCE</scope>
    <source>
        <strain evidence="15">GRZ</strain>
        <tissue evidence="15">Whole</tissue>
    </source>
</reference>
<dbReference type="SMART" id="SM00406">
    <property type="entry name" value="IGv"/>
    <property type="match status" value="5"/>
</dbReference>
<dbReference type="FunFam" id="2.60.40.10:FF:001752">
    <property type="entry name" value="obscurin-like isoform X3"/>
    <property type="match status" value="1"/>
</dbReference>
<evidence type="ECO:0000256" key="12">
    <source>
        <dbReference type="SAM" id="MobiDB-lite"/>
    </source>
</evidence>
<dbReference type="FunFam" id="2.60.40.10:FF:001084">
    <property type="entry name" value="obscurin-like isoform X3"/>
    <property type="match status" value="2"/>
</dbReference>
<comment type="subunit">
    <text evidence="10">Component of the 3M complex, composed of core components CUL7, CCDC8 and OBSL1. Interacts with CCDC8. Interacts with CUL7; the interaction is direct. Interacts with FBXW8. Interacts (via N-terminal Ig-like domain) with TTN/titin (via C-terminal Ig-like domain); the interaction is direct.</text>
</comment>
<dbReference type="GO" id="GO:0007030">
    <property type="term" value="P:Golgi organization"/>
    <property type="evidence" value="ECO:0007669"/>
    <property type="project" value="UniProtKB-ARBA"/>
</dbReference>
<dbReference type="FunFam" id="2.60.40.10:FF:000502">
    <property type="entry name" value="obscurin-like protein 1 isoform X2"/>
    <property type="match status" value="1"/>
</dbReference>
<feature type="domain" description="Ig-like" evidence="13">
    <location>
        <begin position="2557"/>
        <end position="2643"/>
    </location>
</feature>
<feature type="domain" description="Ig-like" evidence="13">
    <location>
        <begin position="1741"/>
        <end position="1830"/>
    </location>
</feature>
<dbReference type="Proteomes" id="UP000822369">
    <property type="component" value="Chromosome 9"/>
</dbReference>
<dbReference type="FunFam" id="2.60.40.10:FF:000464">
    <property type="entry name" value="Putative obscurin-like protein 1"/>
    <property type="match status" value="1"/>
</dbReference>
<evidence type="ECO:0000256" key="10">
    <source>
        <dbReference type="ARBA" id="ARBA00063153"/>
    </source>
</evidence>
<feature type="domain" description="Ig-like" evidence="13">
    <location>
        <begin position="2379"/>
        <end position="2554"/>
    </location>
</feature>
<dbReference type="Pfam" id="PF07679">
    <property type="entry name" value="I-set"/>
    <property type="match status" value="21"/>
</dbReference>
<feature type="domain" description="Ig-like" evidence="13">
    <location>
        <begin position="340"/>
        <end position="426"/>
    </location>
</feature>
<gene>
    <name evidence="15" type="ORF">G4P62_013233</name>
</gene>
<evidence type="ECO:0000256" key="4">
    <source>
        <dbReference type="ARBA" id="ARBA00022553"/>
    </source>
</evidence>
<dbReference type="InterPro" id="IPR036116">
    <property type="entry name" value="FN3_sf"/>
</dbReference>
<keyword evidence="5" id="KW-0677">Repeat</keyword>
<evidence type="ECO:0000313" key="16">
    <source>
        <dbReference type="Proteomes" id="UP000822369"/>
    </source>
</evidence>
<feature type="domain" description="Ig-like" evidence="13">
    <location>
        <begin position="2647"/>
        <end position="2732"/>
    </location>
</feature>
<dbReference type="InterPro" id="IPR003598">
    <property type="entry name" value="Ig_sub2"/>
</dbReference>
<feature type="domain" description="Ig-like" evidence="13">
    <location>
        <begin position="1467"/>
        <end position="1557"/>
    </location>
</feature>
<dbReference type="EMBL" id="JAAVVJ010000009">
    <property type="protein sequence ID" value="KAF7215033.1"/>
    <property type="molecule type" value="Genomic_DNA"/>
</dbReference>
<dbReference type="GO" id="GO:0048471">
    <property type="term" value="C:perinuclear region of cytoplasm"/>
    <property type="evidence" value="ECO:0007669"/>
    <property type="project" value="UniProtKB-SubCell"/>
</dbReference>
<feature type="domain" description="Ig-like" evidence="13">
    <location>
        <begin position="239"/>
        <end position="331"/>
    </location>
</feature>
<feature type="domain" description="Ig-like" evidence="13">
    <location>
        <begin position="710"/>
        <end position="807"/>
    </location>
</feature>
<dbReference type="PANTHER" id="PTHR35971">
    <property type="entry name" value="SI:DKEY-31G6.6"/>
    <property type="match status" value="1"/>
</dbReference>
<feature type="domain" description="Ig-like" evidence="13">
    <location>
        <begin position="2201"/>
        <end position="2284"/>
    </location>
</feature>
<evidence type="ECO:0000256" key="8">
    <source>
        <dbReference type="ARBA" id="ARBA00023319"/>
    </source>
</evidence>
<keyword evidence="6" id="KW-0333">Golgi apparatus</keyword>
<dbReference type="InterPro" id="IPR007110">
    <property type="entry name" value="Ig-like_dom"/>
</dbReference>
<dbReference type="PROSITE" id="PS50835">
    <property type="entry name" value="IG_LIKE"/>
    <property type="match status" value="24"/>
</dbReference>
<dbReference type="FunFam" id="2.60.40.10:FF:002120">
    <property type="entry name" value="obscurin-like isoform X3"/>
    <property type="match status" value="1"/>
</dbReference>
<evidence type="ECO:0000259" key="14">
    <source>
        <dbReference type="PROSITE" id="PS50853"/>
    </source>
</evidence>
<name>A0A9D3BQK3_NOTFU</name>
<dbReference type="FunFam" id="2.60.40.10:FF:000211">
    <property type="entry name" value="Obscurin-like protein 1"/>
    <property type="match status" value="12"/>
</dbReference>
<dbReference type="PANTHER" id="PTHR35971:SF5">
    <property type="entry name" value="OBSCURIN LIKE CYTOSKELETAL ADAPTOR 1"/>
    <property type="match status" value="1"/>
</dbReference>